<accession>A0ABW5GEX2</accession>
<reference evidence="8" key="1">
    <citation type="journal article" date="2019" name="Int. J. Syst. Evol. Microbiol.">
        <title>The Global Catalogue of Microorganisms (GCM) 10K type strain sequencing project: providing services to taxonomists for standard genome sequencing and annotation.</title>
        <authorList>
            <consortium name="The Broad Institute Genomics Platform"/>
            <consortium name="The Broad Institute Genome Sequencing Center for Infectious Disease"/>
            <person name="Wu L."/>
            <person name="Ma J."/>
        </authorList>
    </citation>
    <scope>NUCLEOTIDE SEQUENCE [LARGE SCALE GENOMIC DNA]</scope>
    <source>
        <strain evidence="8">CGMCC 4.7643</strain>
    </source>
</reference>
<dbReference type="Pfam" id="PF00929">
    <property type="entry name" value="RNase_T"/>
    <property type="match status" value="1"/>
</dbReference>
<feature type="transmembrane region" description="Helical" evidence="5">
    <location>
        <begin position="462"/>
        <end position="483"/>
    </location>
</feature>
<dbReference type="InterPro" id="IPR036397">
    <property type="entry name" value="RNaseH_sf"/>
</dbReference>
<dbReference type="GO" id="GO:0004527">
    <property type="term" value="F:exonuclease activity"/>
    <property type="evidence" value="ECO:0007669"/>
    <property type="project" value="UniProtKB-KW"/>
</dbReference>
<dbReference type="PANTHER" id="PTHR30231">
    <property type="entry name" value="DNA POLYMERASE III SUBUNIT EPSILON"/>
    <property type="match status" value="1"/>
</dbReference>
<dbReference type="EMBL" id="JBHUKU010000008">
    <property type="protein sequence ID" value="MFD2460086.1"/>
    <property type="molecule type" value="Genomic_DNA"/>
</dbReference>
<dbReference type="Proteomes" id="UP001597419">
    <property type="component" value="Unassembled WGS sequence"/>
</dbReference>
<keyword evidence="5" id="KW-1133">Transmembrane helix</keyword>
<dbReference type="CDD" id="cd06127">
    <property type="entry name" value="DEDDh"/>
    <property type="match status" value="1"/>
</dbReference>
<dbReference type="PANTHER" id="PTHR30231:SF4">
    <property type="entry name" value="PROTEIN NEN2"/>
    <property type="match status" value="1"/>
</dbReference>
<comment type="caution">
    <text evidence="7">The sequence shown here is derived from an EMBL/GenBank/DDBJ whole genome shotgun (WGS) entry which is preliminary data.</text>
</comment>
<keyword evidence="5" id="KW-0472">Membrane</keyword>
<keyword evidence="5" id="KW-0812">Transmembrane</keyword>
<evidence type="ECO:0000256" key="1">
    <source>
        <dbReference type="ARBA" id="ARBA00022722"/>
    </source>
</evidence>
<sequence length="516" mass="52957">MSALFEPLILGRDGRFPARASDFTVLELGVTGLRPGRVVEVGAVRIGRDGAVLSEFSTLVDPGHGVSPGWTAAHRITRAELDGAPGFGDVLGPLLDLCRGSVVVAHDLPLVQAFLEAELARAGVLPTGLPGICVMDAVRRTVRLPNYRLGTVAGALGIDAFPAHLAASRAHVTGRVLTTLIATHGLLLASPPEFPELPRFGARRSPVRRAEAGAPEPGWMANVVERVATGPADDTADRAYLDLLAEAVADEYLSPEEVRALAALAAEAGLSEVDVQRTHTAFVSALRAVAEGDGVVTGAEQRALGQIAEALGVPEVVEGLRLTGAGGRPARVLVIGASADADRLRAAVLAEGVQLAQRLTATVTHVAYDAGARGEESRLARARELGAEVMELTAAPAALGLEPATPSLVATPSPAATPRPAAAPSPAAAPRTPAPQPVPRPSVRPEPVPDGVSRPYRQGLLVGGRCLLAVGLVLMFVTVVALFAGSGFAGGLIVGLIGVGLFLGGWWVAEEGRGAA</sequence>
<evidence type="ECO:0000313" key="8">
    <source>
        <dbReference type="Proteomes" id="UP001597419"/>
    </source>
</evidence>
<protein>
    <submittedName>
        <fullName evidence="7">3'-5' exonuclease</fullName>
    </submittedName>
</protein>
<evidence type="ECO:0000259" key="6">
    <source>
        <dbReference type="SMART" id="SM00479"/>
    </source>
</evidence>
<keyword evidence="3 7" id="KW-0269">Exonuclease</keyword>
<evidence type="ECO:0000313" key="7">
    <source>
        <dbReference type="EMBL" id="MFD2460086.1"/>
    </source>
</evidence>
<evidence type="ECO:0000256" key="3">
    <source>
        <dbReference type="ARBA" id="ARBA00022839"/>
    </source>
</evidence>
<dbReference type="SMART" id="SM00479">
    <property type="entry name" value="EXOIII"/>
    <property type="match status" value="1"/>
</dbReference>
<feature type="compositionally biased region" description="Pro residues" evidence="4">
    <location>
        <begin position="432"/>
        <end position="448"/>
    </location>
</feature>
<keyword evidence="2" id="KW-0378">Hydrolase</keyword>
<feature type="transmembrane region" description="Helical" evidence="5">
    <location>
        <begin position="489"/>
        <end position="509"/>
    </location>
</feature>
<dbReference type="Gene3D" id="3.30.420.10">
    <property type="entry name" value="Ribonuclease H-like superfamily/Ribonuclease H"/>
    <property type="match status" value="1"/>
</dbReference>
<keyword evidence="1" id="KW-0540">Nuclease</keyword>
<gene>
    <name evidence="7" type="ORF">ACFSYJ_15850</name>
</gene>
<organism evidence="7 8">
    <name type="scientific">Amycolatopsis samaneae</name>
    <dbReference type="NCBI Taxonomy" id="664691"/>
    <lineage>
        <taxon>Bacteria</taxon>
        <taxon>Bacillati</taxon>
        <taxon>Actinomycetota</taxon>
        <taxon>Actinomycetes</taxon>
        <taxon>Pseudonocardiales</taxon>
        <taxon>Pseudonocardiaceae</taxon>
        <taxon>Amycolatopsis</taxon>
    </lineage>
</organism>
<dbReference type="InterPro" id="IPR012337">
    <property type="entry name" value="RNaseH-like_sf"/>
</dbReference>
<dbReference type="InterPro" id="IPR029024">
    <property type="entry name" value="TerB-like"/>
</dbReference>
<keyword evidence="8" id="KW-1185">Reference proteome</keyword>
<dbReference type="InterPro" id="IPR013520">
    <property type="entry name" value="Ribonucl_H"/>
</dbReference>
<dbReference type="RefSeq" id="WP_345398613.1">
    <property type="nucleotide sequence ID" value="NZ_BAABHG010000009.1"/>
</dbReference>
<evidence type="ECO:0000256" key="5">
    <source>
        <dbReference type="SAM" id="Phobius"/>
    </source>
</evidence>
<feature type="domain" description="Exonuclease" evidence="6">
    <location>
        <begin position="22"/>
        <end position="186"/>
    </location>
</feature>
<dbReference type="SUPFAM" id="SSF158682">
    <property type="entry name" value="TerB-like"/>
    <property type="match status" value="1"/>
</dbReference>
<feature type="region of interest" description="Disordered" evidence="4">
    <location>
        <begin position="406"/>
        <end position="450"/>
    </location>
</feature>
<evidence type="ECO:0000256" key="2">
    <source>
        <dbReference type="ARBA" id="ARBA00022801"/>
    </source>
</evidence>
<name>A0ABW5GEX2_9PSEU</name>
<evidence type="ECO:0000256" key="4">
    <source>
        <dbReference type="SAM" id="MobiDB-lite"/>
    </source>
</evidence>
<proteinExistence type="predicted"/>
<dbReference type="SUPFAM" id="SSF53098">
    <property type="entry name" value="Ribonuclease H-like"/>
    <property type="match status" value="1"/>
</dbReference>